<evidence type="ECO:0000313" key="1">
    <source>
        <dbReference type="EMBL" id="BFM45203.1"/>
    </source>
</evidence>
<protein>
    <recommendedName>
        <fullName evidence="2">Outer membrane protein beta-barrel domain-containing protein</fullName>
    </recommendedName>
</protein>
<dbReference type="InterPro" id="IPR011250">
    <property type="entry name" value="OMP/PagP_B-barrel"/>
</dbReference>
<reference evidence="1" key="1">
    <citation type="submission" date="2024-05" db="EMBL/GenBank/DDBJ databases">
        <title>Whole-Genome Sequence of CFS9, a Potential Fish Probiotic Isolated from the Body Surface of Silurus asotus.</title>
        <authorList>
            <person name="Kojima M."/>
            <person name="Tobioka K."/>
            <person name="Yokota K."/>
            <person name="Nakatani H."/>
            <person name="Hori K."/>
            <person name="Tamaru Y."/>
            <person name="Okazaki F."/>
        </authorList>
    </citation>
    <scope>NUCLEOTIDE SEQUENCE</scope>
    <source>
        <strain evidence="1">CFS9</strain>
    </source>
</reference>
<proteinExistence type="predicted"/>
<dbReference type="SUPFAM" id="SSF56925">
    <property type="entry name" value="OMPA-like"/>
    <property type="match status" value="1"/>
</dbReference>
<organism evidence="1">
    <name type="scientific">Flavobacterium sp. CFS9</name>
    <dbReference type="NCBI Taxonomy" id="3143118"/>
    <lineage>
        <taxon>Bacteria</taxon>
        <taxon>Pseudomonadati</taxon>
        <taxon>Bacteroidota</taxon>
        <taxon>Flavobacteriia</taxon>
        <taxon>Flavobacteriales</taxon>
        <taxon>Flavobacteriaceae</taxon>
        <taxon>Flavobacterium</taxon>
    </lineage>
</organism>
<evidence type="ECO:0008006" key="2">
    <source>
        <dbReference type="Google" id="ProtNLM"/>
    </source>
</evidence>
<gene>
    <name evidence="1" type="ORF">CFS9_38440</name>
</gene>
<accession>A0AAT9H6N6</accession>
<dbReference type="AlphaFoldDB" id="A0AAT9H6N6"/>
<dbReference type="EMBL" id="AP031573">
    <property type="protein sequence ID" value="BFM45203.1"/>
    <property type="molecule type" value="Genomic_DNA"/>
</dbReference>
<sequence length="129" mass="14254">MFEAGYRYNIGERFKAGGDLSYLRTEDKFEKSDTNPNTVTRKSNYYMGMIIGQYSYIKTSFIDFYGSGGIGAISLSTKEEGNGGYKDNALGFAFQVNPVGLRVGKTFGAFVELGFGYKGIATEGLNYKF</sequence>
<name>A0AAT9H6N6_9FLAO</name>